<keyword evidence="2 6" id="KW-0349">Heme</keyword>
<dbReference type="GO" id="GO:0009055">
    <property type="term" value="F:electron transfer activity"/>
    <property type="evidence" value="ECO:0007669"/>
    <property type="project" value="InterPro"/>
</dbReference>
<evidence type="ECO:0000256" key="1">
    <source>
        <dbReference type="ARBA" id="ARBA00022448"/>
    </source>
</evidence>
<evidence type="ECO:0000256" key="3">
    <source>
        <dbReference type="ARBA" id="ARBA00022723"/>
    </source>
</evidence>
<keyword evidence="1" id="KW-0813">Transport</keyword>
<proteinExistence type="predicted"/>
<dbReference type="AlphaFoldDB" id="A0A1W1I301"/>
<evidence type="ECO:0000259" key="8">
    <source>
        <dbReference type="PROSITE" id="PS51007"/>
    </source>
</evidence>
<dbReference type="STRING" id="1325564.NSJP_1087"/>
<dbReference type="PROSITE" id="PS51007">
    <property type="entry name" value="CYTC"/>
    <property type="match status" value="1"/>
</dbReference>
<dbReference type="PANTHER" id="PTHR37823">
    <property type="entry name" value="CYTOCHROME C-553-LIKE"/>
    <property type="match status" value="1"/>
</dbReference>
<dbReference type="InterPro" id="IPR009056">
    <property type="entry name" value="Cyt_c-like_dom"/>
</dbReference>
<evidence type="ECO:0000256" key="5">
    <source>
        <dbReference type="ARBA" id="ARBA00023004"/>
    </source>
</evidence>
<organism evidence="9 10">
    <name type="scientific">Nitrospira japonica</name>
    <dbReference type="NCBI Taxonomy" id="1325564"/>
    <lineage>
        <taxon>Bacteria</taxon>
        <taxon>Pseudomonadati</taxon>
        <taxon>Nitrospirota</taxon>
        <taxon>Nitrospiria</taxon>
        <taxon>Nitrospirales</taxon>
        <taxon>Nitrospiraceae</taxon>
        <taxon>Nitrospira</taxon>
    </lineage>
</organism>
<dbReference type="KEGG" id="nja:NSJP_1087"/>
<sequence length="125" mass="13140">MSIDRASAVRVLSLYVMVMAILQGNVLQSSAGGPQDGSVQRGTIPSSPDGNAVRGKELYNVSCVVCHGKDAGGNIGPRLAGNAILANGQAFRKTVQEGRHMMPPLKDALTDEQIADILAWLKSLP</sequence>
<dbReference type="InterPro" id="IPR051811">
    <property type="entry name" value="Cytochrome_c550/c551-like"/>
</dbReference>
<keyword evidence="5 6" id="KW-0408">Iron</keyword>
<gene>
    <name evidence="9" type="ORF">NSJP_1087</name>
</gene>
<dbReference type="OrthoDB" id="7933886at2"/>
<evidence type="ECO:0000256" key="2">
    <source>
        <dbReference type="ARBA" id="ARBA00022617"/>
    </source>
</evidence>
<feature type="compositionally biased region" description="Polar residues" evidence="7">
    <location>
        <begin position="32"/>
        <end position="49"/>
    </location>
</feature>
<dbReference type="InterPro" id="IPR036909">
    <property type="entry name" value="Cyt_c-like_dom_sf"/>
</dbReference>
<dbReference type="SUPFAM" id="SSF46626">
    <property type="entry name" value="Cytochrome c"/>
    <property type="match status" value="1"/>
</dbReference>
<feature type="region of interest" description="Disordered" evidence="7">
    <location>
        <begin position="32"/>
        <end position="51"/>
    </location>
</feature>
<accession>A0A1W1I301</accession>
<dbReference type="EMBL" id="LT828648">
    <property type="protein sequence ID" value="SLM47259.1"/>
    <property type="molecule type" value="Genomic_DNA"/>
</dbReference>
<dbReference type="RefSeq" id="WP_155969890.1">
    <property type="nucleotide sequence ID" value="NZ_LT828648.1"/>
</dbReference>
<feature type="domain" description="Cytochrome c" evidence="8">
    <location>
        <begin position="50"/>
        <end position="125"/>
    </location>
</feature>
<evidence type="ECO:0000313" key="10">
    <source>
        <dbReference type="Proteomes" id="UP000192042"/>
    </source>
</evidence>
<evidence type="ECO:0000256" key="7">
    <source>
        <dbReference type="SAM" id="MobiDB-lite"/>
    </source>
</evidence>
<evidence type="ECO:0000256" key="6">
    <source>
        <dbReference type="PROSITE-ProRule" id="PRU00433"/>
    </source>
</evidence>
<keyword evidence="3 6" id="KW-0479">Metal-binding</keyword>
<dbReference type="GO" id="GO:0046872">
    <property type="term" value="F:metal ion binding"/>
    <property type="evidence" value="ECO:0007669"/>
    <property type="project" value="UniProtKB-KW"/>
</dbReference>
<keyword evidence="10" id="KW-1185">Reference proteome</keyword>
<keyword evidence="4" id="KW-0249">Electron transport</keyword>
<dbReference type="GO" id="GO:0020037">
    <property type="term" value="F:heme binding"/>
    <property type="evidence" value="ECO:0007669"/>
    <property type="project" value="InterPro"/>
</dbReference>
<reference evidence="9 10" key="1">
    <citation type="submission" date="2017-03" db="EMBL/GenBank/DDBJ databases">
        <authorList>
            <person name="Afonso C.L."/>
            <person name="Miller P.J."/>
            <person name="Scott M.A."/>
            <person name="Spackman E."/>
            <person name="Goraichik I."/>
            <person name="Dimitrov K.M."/>
            <person name="Suarez D.L."/>
            <person name="Swayne D.E."/>
        </authorList>
    </citation>
    <scope>NUCLEOTIDE SEQUENCE [LARGE SCALE GENOMIC DNA]</scope>
    <source>
        <strain evidence="9">Genome sequencing of Nitrospira japonica strain NJ11</strain>
    </source>
</reference>
<dbReference type="Gene3D" id="1.10.760.10">
    <property type="entry name" value="Cytochrome c-like domain"/>
    <property type="match status" value="1"/>
</dbReference>
<dbReference type="PANTHER" id="PTHR37823:SF1">
    <property type="entry name" value="CYTOCHROME C-553-LIKE"/>
    <property type="match status" value="1"/>
</dbReference>
<protein>
    <recommendedName>
        <fullName evidence="8">Cytochrome c domain-containing protein</fullName>
    </recommendedName>
</protein>
<dbReference type="Pfam" id="PF13442">
    <property type="entry name" value="Cytochrome_CBB3"/>
    <property type="match status" value="1"/>
</dbReference>
<name>A0A1W1I301_9BACT</name>
<evidence type="ECO:0000256" key="4">
    <source>
        <dbReference type="ARBA" id="ARBA00022982"/>
    </source>
</evidence>
<dbReference type="Proteomes" id="UP000192042">
    <property type="component" value="Chromosome I"/>
</dbReference>
<evidence type="ECO:0000313" key="9">
    <source>
        <dbReference type="EMBL" id="SLM47259.1"/>
    </source>
</evidence>